<dbReference type="Proteomes" id="UP001165090">
    <property type="component" value="Unassembled WGS sequence"/>
</dbReference>
<evidence type="ECO:0000313" key="1">
    <source>
        <dbReference type="EMBL" id="GLI61909.1"/>
    </source>
</evidence>
<protein>
    <recommendedName>
        <fullName evidence="3">Retrotransposon gag domain-containing protein</fullName>
    </recommendedName>
</protein>
<accession>A0ABQ5RXI8</accession>
<proteinExistence type="predicted"/>
<keyword evidence="2" id="KW-1185">Reference proteome</keyword>
<name>A0ABQ5RXI8_9CHLO</name>
<evidence type="ECO:0008006" key="3">
    <source>
        <dbReference type="Google" id="ProtNLM"/>
    </source>
</evidence>
<dbReference type="EMBL" id="BSDZ01000011">
    <property type="protein sequence ID" value="GLI61909.1"/>
    <property type="molecule type" value="Genomic_DNA"/>
</dbReference>
<organism evidence="1 2">
    <name type="scientific">Volvox africanus</name>
    <dbReference type="NCBI Taxonomy" id="51714"/>
    <lineage>
        <taxon>Eukaryota</taxon>
        <taxon>Viridiplantae</taxon>
        <taxon>Chlorophyta</taxon>
        <taxon>core chlorophytes</taxon>
        <taxon>Chlorophyceae</taxon>
        <taxon>CS clade</taxon>
        <taxon>Chlamydomonadales</taxon>
        <taxon>Volvocaceae</taxon>
        <taxon>Volvox</taxon>
    </lineage>
</organism>
<evidence type="ECO:0000313" key="2">
    <source>
        <dbReference type="Proteomes" id="UP001165090"/>
    </source>
</evidence>
<comment type="caution">
    <text evidence="1">The sequence shown here is derived from an EMBL/GenBank/DDBJ whole genome shotgun (WGS) entry which is preliminary data.</text>
</comment>
<sequence length="145" mass="16542">MDTARETFTSDELTAALLARFAPEVRSRDIQARHTLALGSYRMHPNETITAYQLRFEALVTPIADLSERDRIFWFHRGLLESLAGERANDLMLRKFQLYVDLVQFARGAEMRISALRPVPCISAMQTQNPACETEEPVAGYPRLQ</sequence>
<gene>
    <name evidence="1" type="ORF">VaNZ11_004432</name>
</gene>
<reference evidence="1 2" key="1">
    <citation type="journal article" date="2023" name="IScience">
        <title>Expanded male sex-determining region conserved during the evolution of homothallism in the green alga Volvox.</title>
        <authorList>
            <person name="Yamamoto K."/>
            <person name="Matsuzaki R."/>
            <person name="Mahakham W."/>
            <person name="Heman W."/>
            <person name="Sekimoto H."/>
            <person name="Kawachi M."/>
            <person name="Minakuchi Y."/>
            <person name="Toyoda A."/>
            <person name="Nozaki H."/>
        </authorList>
    </citation>
    <scope>NUCLEOTIDE SEQUENCE [LARGE SCALE GENOMIC DNA]</scope>
    <source>
        <strain evidence="1 2">NIES-4468</strain>
    </source>
</reference>